<evidence type="ECO:0000313" key="2">
    <source>
        <dbReference type="Proteomes" id="UP000094056"/>
    </source>
</evidence>
<gene>
    <name evidence="1" type="ORF">SCARUB_02992</name>
</gene>
<dbReference type="AlphaFoldDB" id="A0A1E3X8C6"/>
<dbReference type="Proteomes" id="UP000094056">
    <property type="component" value="Unassembled WGS sequence"/>
</dbReference>
<name>A0A1E3X8C6_9BACT</name>
<proteinExistence type="predicted"/>
<protein>
    <submittedName>
        <fullName evidence="1">Uncharacterized protein</fullName>
    </submittedName>
</protein>
<dbReference type="EMBL" id="MAYW01000089">
    <property type="protein sequence ID" value="ODS31878.1"/>
    <property type="molecule type" value="Genomic_DNA"/>
</dbReference>
<organism evidence="1 2">
    <name type="scientific">Candidatus Scalindua rubra</name>
    <dbReference type="NCBI Taxonomy" id="1872076"/>
    <lineage>
        <taxon>Bacteria</taxon>
        <taxon>Pseudomonadati</taxon>
        <taxon>Planctomycetota</taxon>
        <taxon>Candidatus Brocadiia</taxon>
        <taxon>Candidatus Brocadiales</taxon>
        <taxon>Candidatus Scalinduaceae</taxon>
        <taxon>Candidatus Scalindua</taxon>
    </lineage>
</organism>
<sequence>MSNKDETYKNAITVKIYRDDDLFFAENETLVVCGTGDIPQDALQDLCFRIIHFFEYYKKFDESELTGDALRLKNSIKIYLLRNNMQIKRRTIESNLPYKRLFHLVGGMVP</sequence>
<evidence type="ECO:0000313" key="1">
    <source>
        <dbReference type="EMBL" id="ODS31878.1"/>
    </source>
</evidence>
<reference evidence="1 2" key="1">
    <citation type="submission" date="2016-07" db="EMBL/GenBank/DDBJ databases">
        <title>Draft genome of Scalindua rubra, obtained from a brine-seawater interface in the Red Sea, sheds light on salt adaptation in anammox bacteria.</title>
        <authorList>
            <person name="Speth D.R."/>
            <person name="Lagkouvardos I."/>
            <person name="Wang Y."/>
            <person name="Qian P.-Y."/>
            <person name="Dutilh B.E."/>
            <person name="Jetten M.S."/>
        </authorList>
    </citation>
    <scope>NUCLEOTIDE SEQUENCE [LARGE SCALE GENOMIC DNA]</scope>
    <source>
        <strain evidence="1">BSI-1</strain>
    </source>
</reference>
<accession>A0A1E3X8C6</accession>
<comment type="caution">
    <text evidence="1">The sequence shown here is derived from an EMBL/GenBank/DDBJ whole genome shotgun (WGS) entry which is preliminary data.</text>
</comment>